<reference evidence="17 18" key="1">
    <citation type="journal article" date="2012" name="J. Bacteriol.">
        <title>Genome sequence of Mycobacterium hassiacum DSM 44199, a rare source of heat-stable mycobacterial proteins.</title>
        <authorList>
            <person name="Tiago I."/>
            <person name="Maranha A."/>
            <person name="Mendes V."/>
            <person name="Alarico S."/>
            <person name="Moynihan P.J."/>
            <person name="Clarke A.J."/>
            <person name="Macedo-Ribeiro S."/>
            <person name="Pereira P.J."/>
            <person name="Empadinhas N."/>
        </authorList>
    </citation>
    <scope>NUCLEOTIDE SEQUENCE [LARGE SCALE GENOMIC DNA]</scope>
    <source>
        <strain evidence="18">DSM 44199 / CIP 105218 / JCM 12690 / 3849</strain>
    </source>
</reference>
<gene>
    <name evidence="14" type="primary">atpF</name>
    <name evidence="17" type="ORF">C731_3119</name>
</gene>
<dbReference type="Proteomes" id="UP000006265">
    <property type="component" value="Unassembled WGS sequence"/>
</dbReference>
<comment type="subcellular location">
    <subcellularLocation>
        <location evidence="1 14">Cell membrane</location>
        <topology evidence="1 14">Single-pass membrane protein</topology>
    </subcellularLocation>
</comment>
<evidence type="ECO:0000256" key="13">
    <source>
        <dbReference type="ARBA" id="ARBA00025830"/>
    </source>
</evidence>
<evidence type="ECO:0000256" key="12">
    <source>
        <dbReference type="ARBA" id="ARBA00025198"/>
    </source>
</evidence>
<sequence>MADSSVVLLAAEGGNFLIPNGTFIFILLLFLIVLGVIAKWVVPPISAVLAEREAMIKQTVEDSRKAAEQFQAAEADYDAEMAKARAEASRYRDDARAEGRKILEDMRGRASEEAAAVVAQAEEQLKQQADAIAADLRASVDSLSRTLASRVLGVDVTTRTTPVSTGQER</sequence>
<evidence type="ECO:0000256" key="3">
    <source>
        <dbReference type="ARBA" id="ARBA00022448"/>
    </source>
</evidence>
<evidence type="ECO:0000256" key="9">
    <source>
        <dbReference type="ARBA" id="ARBA00023065"/>
    </source>
</evidence>
<comment type="similarity">
    <text evidence="2 14 15">Belongs to the ATPase B chain family.</text>
</comment>
<keyword evidence="9 14" id="KW-0406">Ion transport</keyword>
<keyword evidence="6 14" id="KW-0812">Transmembrane</keyword>
<evidence type="ECO:0000256" key="7">
    <source>
        <dbReference type="ARBA" id="ARBA00022781"/>
    </source>
</evidence>
<keyword evidence="16" id="KW-0175">Coiled coil</keyword>
<keyword evidence="5 14" id="KW-0138">CF(0)</keyword>
<dbReference type="PANTHER" id="PTHR33445:SF1">
    <property type="entry name" value="ATP SYNTHASE SUBUNIT B"/>
    <property type="match status" value="1"/>
</dbReference>
<keyword evidence="3 14" id="KW-0813">Transport</keyword>
<evidence type="ECO:0000256" key="2">
    <source>
        <dbReference type="ARBA" id="ARBA00005513"/>
    </source>
</evidence>
<evidence type="ECO:0000256" key="11">
    <source>
        <dbReference type="ARBA" id="ARBA00023310"/>
    </source>
</evidence>
<dbReference type="GO" id="GO:0045259">
    <property type="term" value="C:proton-transporting ATP synthase complex"/>
    <property type="evidence" value="ECO:0007669"/>
    <property type="project" value="UniProtKB-KW"/>
</dbReference>
<feature type="transmembrane region" description="Helical" evidence="14">
    <location>
        <begin position="23"/>
        <end position="42"/>
    </location>
</feature>
<dbReference type="SUPFAM" id="SSF81573">
    <property type="entry name" value="F1F0 ATP synthase subunit B, membrane domain"/>
    <property type="match status" value="1"/>
</dbReference>
<evidence type="ECO:0000256" key="14">
    <source>
        <dbReference type="HAMAP-Rule" id="MF_01398"/>
    </source>
</evidence>
<organism evidence="17 18">
    <name type="scientific">Mycolicibacterium hassiacum (strain DSM 44199 / CIP 105218 / JCM 12690 / 3849)</name>
    <name type="common">Mycobacterium hassiacum</name>
    <dbReference type="NCBI Taxonomy" id="1122247"/>
    <lineage>
        <taxon>Bacteria</taxon>
        <taxon>Bacillati</taxon>
        <taxon>Actinomycetota</taxon>
        <taxon>Actinomycetes</taxon>
        <taxon>Mycobacteriales</taxon>
        <taxon>Mycobacteriaceae</taxon>
        <taxon>Mycolicibacterium</taxon>
    </lineage>
</organism>
<dbReference type="GO" id="GO:0046961">
    <property type="term" value="F:proton-transporting ATPase activity, rotational mechanism"/>
    <property type="evidence" value="ECO:0007669"/>
    <property type="project" value="TreeGrafter"/>
</dbReference>
<dbReference type="Pfam" id="PF00430">
    <property type="entry name" value="ATP-synt_B"/>
    <property type="match status" value="1"/>
</dbReference>
<evidence type="ECO:0000313" key="18">
    <source>
        <dbReference type="Proteomes" id="UP000006265"/>
    </source>
</evidence>
<evidence type="ECO:0000256" key="16">
    <source>
        <dbReference type="SAM" id="Coils"/>
    </source>
</evidence>
<dbReference type="PANTHER" id="PTHR33445">
    <property type="entry name" value="ATP SYNTHASE SUBUNIT B', CHLOROPLASTIC"/>
    <property type="match status" value="1"/>
</dbReference>
<dbReference type="InterPro" id="IPR028987">
    <property type="entry name" value="ATP_synth_B-like_membr_sf"/>
</dbReference>
<evidence type="ECO:0000256" key="5">
    <source>
        <dbReference type="ARBA" id="ARBA00022547"/>
    </source>
</evidence>
<dbReference type="InterPro" id="IPR050059">
    <property type="entry name" value="ATP_synthase_B_chain"/>
</dbReference>
<dbReference type="eggNOG" id="COG0711">
    <property type="taxonomic scope" value="Bacteria"/>
</dbReference>
<dbReference type="RefSeq" id="WP_005629142.1">
    <property type="nucleotide sequence ID" value="NZ_AMRA01000089.1"/>
</dbReference>
<evidence type="ECO:0000256" key="15">
    <source>
        <dbReference type="RuleBase" id="RU003848"/>
    </source>
</evidence>
<protein>
    <recommendedName>
        <fullName evidence="14">ATP synthase subunit b</fullName>
    </recommendedName>
    <alternativeName>
        <fullName evidence="14">ATP synthase F(0) sector subunit b</fullName>
    </alternativeName>
    <alternativeName>
        <fullName evidence="14">ATPase subunit I</fullName>
    </alternativeName>
    <alternativeName>
        <fullName evidence="14">F-type ATPase subunit b</fullName>
        <shortName evidence="14">F-ATPase subunit b</shortName>
    </alternativeName>
</protein>
<evidence type="ECO:0000256" key="1">
    <source>
        <dbReference type="ARBA" id="ARBA00004162"/>
    </source>
</evidence>
<keyword evidence="8 14" id="KW-1133">Transmembrane helix</keyword>
<dbReference type="GO" id="GO:0046933">
    <property type="term" value="F:proton-transporting ATP synthase activity, rotational mechanism"/>
    <property type="evidence" value="ECO:0007669"/>
    <property type="project" value="UniProtKB-UniRule"/>
</dbReference>
<proteinExistence type="inferred from homology"/>
<comment type="caution">
    <text evidence="17">The sequence shown here is derived from an EMBL/GenBank/DDBJ whole genome shotgun (WGS) entry which is preliminary data.</text>
</comment>
<dbReference type="GO" id="GO:0005886">
    <property type="term" value="C:plasma membrane"/>
    <property type="evidence" value="ECO:0007669"/>
    <property type="project" value="UniProtKB-SubCell"/>
</dbReference>
<dbReference type="STRING" id="1122247.GCA_000379865_03715"/>
<comment type="subunit">
    <text evidence="13 14">F-type ATPases have 2 components, F(1) - the catalytic core - and F(0) - the membrane proton channel. F(1) has five subunits: alpha(3), beta(3), gamma(1), delta(1), epsilon(1). F(0) has three main subunits: a(1), b(2) and c(10-14). The alpha and beta chains form an alternating ring which encloses part of the gamma chain. F(1) is attached to F(0) by a central stalk formed by the gamma and epsilon chains, while a peripheral stalk is formed by the delta and b chains.</text>
</comment>
<dbReference type="HAMAP" id="MF_01398">
    <property type="entry name" value="ATP_synth_b_bprime"/>
    <property type="match status" value="1"/>
</dbReference>
<comment type="function">
    <text evidence="12 14">F(1)F(0) ATP synthase produces ATP from ADP in the presence of a proton or sodium gradient. F-type ATPases consist of two structural domains, F(1) containing the extramembraneous catalytic core and F(0) containing the membrane proton channel, linked together by a central stalk and a peripheral stalk. During catalysis, ATP synthesis in the catalytic domain of F(1) is coupled via a rotary mechanism of the central stalk subunits to proton translocation.</text>
</comment>
<evidence type="ECO:0000256" key="10">
    <source>
        <dbReference type="ARBA" id="ARBA00023136"/>
    </source>
</evidence>
<dbReference type="NCBIfam" id="NF004412">
    <property type="entry name" value="PRK05759.1-3"/>
    <property type="match status" value="1"/>
</dbReference>
<accession>K5BEC8</accession>
<keyword evidence="10 14" id="KW-0472">Membrane</keyword>
<dbReference type="EMBL" id="AMRA01000089">
    <property type="protein sequence ID" value="EKF22882.1"/>
    <property type="molecule type" value="Genomic_DNA"/>
</dbReference>
<comment type="function">
    <text evidence="14">Component of the F(0) channel, it forms part of the peripheral stalk, linking F(1) to F(0).</text>
</comment>
<evidence type="ECO:0000256" key="4">
    <source>
        <dbReference type="ARBA" id="ARBA00022475"/>
    </source>
</evidence>
<keyword evidence="18" id="KW-1185">Reference proteome</keyword>
<evidence type="ECO:0000256" key="6">
    <source>
        <dbReference type="ARBA" id="ARBA00022692"/>
    </source>
</evidence>
<evidence type="ECO:0000313" key="17">
    <source>
        <dbReference type="EMBL" id="EKF22882.1"/>
    </source>
</evidence>
<dbReference type="PATRIC" id="fig|1122247.3.peg.2990"/>
<dbReference type="InterPro" id="IPR002146">
    <property type="entry name" value="ATP_synth_b/b'su_bac/chlpt"/>
</dbReference>
<name>K5BEC8_MYCHD</name>
<dbReference type="AlphaFoldDB" id="K5BEC8"/>
<keyword evidence="7 14" id="KW-0375">Hydrogen ion transport</keyword>
<dbReference type="OrthoDB" id="4638851at2"/>
<evidence type="ECO:0000256" key="8">
    <source>
        <dbReference type="ARBA" id="ARBA00022989"/>
    </source>
</evidence>
<keyword evidence="11 14" id="KW-0066">ATP synthesis</keyword>
<feature type="coiled-coil region" evidence="16">
    <location>
        <begin position="67"/>
        <end position="131"/>
    </location>
</feature>
<dbReference type="CDD" id="cd06503">
    <property type="entry name" value="ATP-synt_Fo_b"/>
    <property type="match status" value="1"/>
</dbReference>
<keyword evidence="4 14" id="KW-1003">Cell membrane</keyword>